<accession>A0A177NAQ7</accession>
<gene>
    <name evidence="2" type="ORF">A1355_12090</name>
</gene>
<dbReference type="Proteomes" id="UP000077628">
    <property type="component" value="Unassembled WGS sequence"/>
</dbReference>
<dbReference type="GO" id="GO:0020037">
    <property type="term" value="F:heme binding"/>
    <property type="evidence" value="ECO:0007669"/>
    <property type="project" value="InterPro"/>
</dbReference>
<evidence type="ECO:0000313" key="2">
    <source>
        <dbReference type="EMBL" id="OAI14694.1"/>
    </source>
</evidence>
<dbReference type="AlphaFoldDB" id="A0A177NAQ7"/>
<organism evidence="2 3">
    <name type="scientific">Methylomonas koyamae</name>
    <dbReference type="NCBI Taxonomy" id="702114"/>
    <lineage>
        <taxon>Bacteria</taxon>
        <taxon>Pseudomonadati</taxon>
        <taxon>Pseudomonadota</taxon>
        <taxon>Gammaproteobacteria</taxon>
        <taxon>Methylococcales</taxon>
        <taxon>Methylococcaceae</taxon>
        <taxon>Methylomonas</taxon>
    </lineage>
</organism>
<keyword evidence="1" id="KW-0732">Signal</keyword>
<dbReference type="GO" id="GO:0022900">
    <property type="term" value="P:electron transport chain"/>
    <property type="evidence" value="ECO:0007669"/>
    <property type="project" value="InterPro"/>
</dbReference>
<evidence type="ECO:0008006" key="4">
    <source>
        <dbReference type="Google" id="ProtNLM"/>
    </source>
</evidence>
<dbReference type="SUPFAM" id="SSF47175">
    <property type="entry name" value="Cytochromes"/>
    <property type="match status" value="1"/>
</dbReference>
<feature type="chain" id="PRO_5008068951" description="Cytochrome C" evidence="1">
    <location>
        <begin position="24"/>
        <end position="163"/>
    </location>
</feature>
<dbReference type="InterPro" id="IPR010980">
    <property type="entry name" value="Cyt_c/b562"/>
</dbReference>
<protein>
    <recommendedName>
        <fullName evidence="4">Cytochrome C</fullName>
    </recommendedName>
</protein>
<dbReference type="PROSITE" id="PS51257">
    <property type="entry name" value="PROKAR_LIPOPROTEIN"/>
    <property type="match status" value="1"/>
</dbReference>
<dbReference type="EMBL" id="LUUK01000197">
    <property type="protein sequence ID" value="OAI14694.1"/>
    <property type="molecule type" value="Genomic_DNA"/>
</dbReference>
<feature type="signal peptide" evidence="1">
    <location>
        <begin position="1"/>
        <end position="23"/>
    </location>
</feature>
<evidence type="ECO:0000256" key="1">
    <source>
        <dbReference type="SAM" id="SignalP"/>
    </source>
</evidence>
<evidence type="ECO:0000313" key="3">
    <source>
        <dbReference type="Proteomes" id="UP000077628"/>
    </source>
</evidence>
<dbReference type="RefSeq" id="WP_064030910.1">
    <property type="nucleotide sequence ID" value="NZ_LUUK01000197.1"/>
</dbReference>
<dbReference type="OrthoDB" id="6402114at2"/>
<reference evidence="3" key="1">
    <citation type="submission" date="2016-03" db="EMBL/GenBank/DDBJ databases">
        <authorList>
            <person name="Heylen K."/>
            <person name="De Vos P."/>
            <person name="Vekeman B."/>
        </authorList>
    </citation>
    <scope>NUCLEOTIDE SEQUENCE [LARGE SCALE GENOMIC DNA]</scope>
    <source>
        <strain evidence="3">R-45383</strain>
    </source>
</reference>
<keyword evidence="3" id="KW-1185">Reference proteome</keyword>
<sequence length="163" mass="18129">MKTLIFPLSLVAASALLVGCAHRHDEQSSEQIQQNFVPGLGEFMAQTAARHAKLWFAGQARNWPLAAYEVEELHEGLEDAGRYHPSHKQIKEPIPSLIAAHMDQPLAKLEQAIAARDPQAFIENYDKLTEACNSCHRQTEFGFNVVVRSTSNPFTNQAFGTSE</sequence>
<dbReference type="GO" id="GO:0005506">
    <property type="term" value="F:iron ion binding"/>
    <property type="evidence" value="ECO:0007669"/>
    <property type="project" value="InterPro"/>
</dbReference>
<comment type="caution">
    <text evidence="2">The sequence shown here is derived from an EMBL/GenBank/DDBJ whole genome shotgun (WGS) entry which is preliminary data.</text>
</comment>
<proteinExistence type="predicted"/>
<name>A0A177NAQ7_9GAMM</name>
<dbReference type="STRING" id="702114.A1355_12090"/>
<dbReference type="GO" id="GO:0009055">
    <property type="term" value="F:electron transfer activity"/>
    <property type="evidence" value="ECO:0007669"/>
    <property type="project" value="InterPro"/>
</dbReference>